<comment type="caution">
    <text evidence="4">The sequence shown here is derived from an EMBL/GenBank/DDBJ whole genome shotgun (WGS) entry which is preliminary data.</text>
</comment>
<feature type="domain" description="LamG-like jellyroll fold" evidence="3">
    <location>
        <begin position="314"/>
        <end position="449"/>
    </location>
</feature>
<gene>
    <name evidence="4" type="ORF">ACFSAU_06005</name>
</gene>
<keyword evidence="1" id="KW-0732">Signal</keyword>
<dbReference type="InterPro" id="IPR057527">
    <property type="entry name" value="HVO_A0261-like_N"/>
</dbReference>
<organism evidence="4 5">
    <name type="scientific">Halolamina litorea</name>
    <dbReference type="NCBI Taxonomy" id="1515593"/>
    <lineage>
        <taxon>Archaea</taxon>
        <taxon>Methanobacteriati</taxon>
        <taxon>Methanobacteriota</taxon>
        <taxon>Stenosarchaea group</taxon>
        <taxon>Halobacteria</taxon>
        <taxon>Halobacteriales</taxon>
        <taxon>Haloferacaceae</taxon>
    </lineage>
</organism>
<dbReference type="Pfam" id="PF13385">
    <property type="entry name" value="Laminin_G_3"/>
    <property type="match status" value="1"/>
</dbReference>
<dbReference type="Proteomes" id="UP001597139">
    <property type="component" value="Unassembled WGS sequence"/>
</dbReference>
<evidence type="ECO:0000313" key="5">
    <source>
        <dbReference type="Proteomes" id="UP001597139"/>
    </source>
</evidence>
<dbReference type="RefSeq" id="WP_379821537.1">
    <property type="nucleotide sequence ID" value="NZ_JBHUCZ010000002.1"/>
</dbReference>
<dbReference type="Pfam" id="PF25213">
    <property type="entry name" value="HVO_A0261_N"/>
    <property type="match status" value="1"/>
</dbReference>
<keyword evidence="5" id="KW-1185">Reference proteome</keyword>
<dbReference type="Pfam" id="PF08350">
    <property type="entry name" value="FilR1_middle"/>
    <property type="match status" value="1"/>
</dbReference>
<accession>A0ABD6BQS3</accession>
<dbReference type="InterPro" id="IPR013561">
    <property type="entry name" value="FilR1_middle_dom"/>
</dbReference>
<evidence type="ECO:0000256" key="2">
    <source>
        <dbReference type="ARBA" id="ARBA00023157"/>
    </source>
</evidence>
<protein>
    <submittedName>
        <fullName evidence="4">LamG-like jellyroll fold domain-containing protein</fullName>
    </submittedName>
</protein>
<evidence type="ECO:0000313" key="4">
    <source>
        <dbReference type="EMBL" id="MFD1567038.1"/>
    </source>
</evidence>
<evidence type="ECO:0000259" key="3">
    <source>
        <dbReference type="SMART" id="SM00560"/>
    </source>
</evidence>
<keyword evidence="2" id="KW-1015">Disulfide bond</keyword>
<reference evidence="4 5" key="1">
    <citation type="journal article" date="2019" name="Int. J. Syst. Evol. Microbiol.">
        <title>The Global Catalogue of Microorganisms (GCM) 10K type strain sequencing project: providing services to taxonomists for standard genome sequencing and annotation.</title>
        <authorList>
            <consortium name="The Broad Institute Genomics Platform"/>
            <consortium name="The Broad Institute Genome Sequencing Center for Infectious Disease"/>
            <person name="Wu L."/>
            <person name="Ma J."/>
        </authorList>
    </citation>
    <scope>NUCLEOTIDE SEQUENCE [LARGE SCALE GENOMIC DNA]</scope>
    <source>
        <strain evidence="4 5">CGMCC 1.12859</strain>
    </source>
</reference>
<dbReference type="SMART" id="SM00560">
    <property type="entry name" value="LamGL"/>
    <property type="match status" value="1"/>
</dbReference>
<dbReference type="AlphaFoldDB" id="A0ABD6BQS3"/>
<sequence length="468" mass="50769">MTTILHTARRRSAILDHLRDGPLDKRDLLDRVAASRSTVDRAVEELLDTELARAVDGGYEATTAGVLALERSRAFDRDADAISTAAPALAPLWKESVIDVTFIRGADVSSIGNADAVGLLADLGSSIRNTDEIEGTFPQIARPSLLGPIRSRAGAGADVTFTLSRSLFETLASTFPGWLREVAVDGNGDLAVGPVPEYGLIVCRSGDEREAYLFVYDDGRLHAVLRNDGEAAAWAADRIAAVRAGASDCRERIEDGDADAGFTGVGDATPPFGEASAVAESIPDEGDERTDGLLASGYAIDDGKLRTPAFGTREACTVAFWMQPTDRGAGWQILLKWDHLVVALRRGELHGMVYDPDQEERRAYTAVPTPDIPDGRWQHVAYTYDESRARLYVDGERVDETEDDYPLRIDEIGAALGYHYRNRDAGVHDPTYEGRLYDARLYEVALSPDAIDRLVTATDPTAAVWDGS</sequence>
<dbReference type="Gene3D" id="2.60.120.200">
    <property type="match status" value="1"/>
</dbReference>
<proteinExistence type="predicted"/>
<name>A0ABD6BQS3_9EURY</name>
<dbReference type="EMBL" id="JBHUCZ010000002">
    <property type="protein sequence ID" value="MFD1567038.1"/>
    <property type="molecule type" value="Genomic_DNA"/>
</dbReference>
<dbReference type="InterPro" id="IPR013320">
    <property type="entry name" value="ConA-like_dom_sf"/>
</dbReference>
<dbReference type="InterPro" id="IPR006558">
    <property type="entry name" value="LamG-like"/>
</dbReference>
<dbReference type="SUPFAM" id="SSF49899">
    <property type="entry name" value="Concanavalin A-like lectins/glucanases"/>
    <property type="match status" value="1"/>
</dbReference>
<evidence type="ECO:0000256" key="1">
    <source>
        <dbReference type="ARBA" id="ARBA00022729"/>
    </source>
</evidence>